<dbReference type="Pfam" id="PF19692">
    <property type="entry name" value="DUF6193"/>
    <property type="match status" value="1"/>
</dbReference>
<evidence type="ECO:0000313" key="1">
    <source>
        <dbReference type="EMBL" id="RZE18749.1"/>
    </source>
</evidence>
<dbReference type="InterPro" id="IPR045682">
    <property type="entry name" value="DUF6193"/>
</dbReference>
<organism evidence="1 2">
    <name type="scientific">Streptomyces albidoflavus</name>
    <dbReference type="NCBI Taxonomy" id="1886"/>
    <lineage>
        <taxon>Bacteria</taxon>
        <taxon>Bacillati</taxon>
        <taxon>Actinomycetota</taxon>
        <taxon>Actinomycetes</taxon>
        <taxon>Kitasatosporales</taxon>
        <taxon>Streptomycetaceae</taxon>
        <taxon>Streptomyces</taxon>
        <taxon>Streptomyces albidoflavus group</taxon>
    </lineage>
</organism>
<dbReference type="EMBL" id="PKLL01000025">
    <property type="protein sequence ID" value="RZE18749.1"/>
    <property type="molecule type" value="Genomic_DNA"/>
</dbReference>
<protein>
    <submittedName>
        <fullName evidence="1">Uncharacterized protein</fullName>
    </submittedName>
</protein>
<dbReference type="AlphaFoldDB" id="A0A8G2E1A6"/>
<sequence>MRPPPDPSLLYPDVMASGSLAAVLREAAAGCLATLPDDALTPAGPLHAAVSAAVPHRAPLTVGAWAHVRRWSVRGTEPYQGMCLVDGWTHDLAEVARAARAWRDGVPLEEVRRAAPFVHLTGRFEVPDNDPVRLAASEWQHLRREAYELEYDWREPYQALIEAAHASPALRALYPFTSHWVLRFSTATRPRLALVGPCLTANADGTYGVGTGMLAPDLGLFATAPEAVACAVRQLPSGLGPVAPRE</sequence>
<comment type="caution">
    <text evidence="1">The sequence shown here is derived from an EMBL/GenBank/DDBJ whole genome shotgun (WGS) entry which is preliminary data.</text>
</comment>
<evidence type="ECO:0000313" key="2">
    <source>
        <dbReference type="Proteomes" id="UP000292693"/>
    </source>
</evidence>
<dbReference type="Proteomes" id="UP000292693">
    <property type="component" value="Unassembled WGS sequence"/>
</dbReference>
<accession>A0A8G2E1A6</accession>
<reference evidence="1 2" key="1">
    <citation type="submission" date="2017-12" db="EMBL/GenBank/DDBJ databases">
        <title>Population genomics insights into the ecological differentiation and adaptive evolution in streptomycetes.</title>
        <authorList>
            <person name="Li Y."/>
            <person name="Huang Y."/>
        </authorList>
    </citation>
    <scope>NUCLEOTIDE SEQUENCE [LARGE SCALE GENOMIC DNA]</scope>
    <source>
        <strain evidence="1 2">NBRC 100770</strain>
    </source>
</reference>
<gene>
    <name evidence="1" type="ORF">C0Q92_21875</name>
</gene>
<name>A0A8G2E1A6_9ACTN</name>
<proteinExistence type="predicted"/>